<protein>
    <recommendedName>
        <fullName evidence="5">Syntaxin-binding protein 1</fullName>
    </recommendedName>
</protein>
<feature type="compositionally biased region" description="Polar residues" evidence="2">
    <location>
        <begin position="740"/>
        <end position="758"/>
    </location>
</feature>
<feature type="region of interest" description="Disordered" evidence="2">
    <location>
        <begin position="658"/>
        <end position="775"/>
    </location>
</feature>
<dbReference type="PIRSF" id="PIRSF005715">
    <property type="entry name" value="VPS45_Sec1"/>
    <property type="match status" value="1"/>
</dbReference>
<evidence type="ECO:0000256" key="2">
    <source>
        <dbReference type="SAM" id="MobiDB-lite"/>
    </source>
</evidence>
<dbReference type="SUPFAM" id="SSF56815">
    <property type="entry name" value="Sec1/munc18-like (SM) proteins"/>
    <property type="match status" value="1"/>
</dbReference>
<dbReference type="AlphaFoldDB" id="A0A0L6V3T4"/>
<dbReference type="PANTHER" id="PTHR11679">
    <property type="entry name" value="VESICLE PROTEIN SORTING-ASSOCIATED"/>
    <property type="match status" value="1"/>
</dbReference>
<dbReference type="Gene3D" id="3.40.50.1910">
    <property type="match status" value="2"/>
</dbReference>
<dbReference type="InterPro" id="IPR027482">
    <property type="entry name" value="Sec1-like_dom2"/>
</dbReference>
<reference evidence="3 4" key="1">
    <citation type="submission" date="2015-08" db="EMBL/GenBank/DDBJ databases">
        <title>Next Generation Sequencing and Analysis of the Genome of Puccinia sorghi L Schw, the Causal Agent of Maize Common Rust.</title>
        <authorList>
            <person name="Rochi L."/>
            <person name="Burguener G."/>
            <person name="Darino M."/>
            <person name="Turjanski A."/>
            <person name="Kreff E."/>
            <person name="Dieguez M.J."/>
            <person name="Sacco F."/>
        </authorList>
    </citation>
    <scope>NUCLEOTIDE SEQUENCE [LARGE SCALE GENOMIC DNA]</scope>
    <source>
        <strain evidence="3 4">RO10H11247</strain>
    </source>
</reference>
<dbReference type="Proteomes" id="UP000037035">
    <property type="component" value="Unassembled WGS sequence"/>
</dbReference>
<feature type="compositionally biased region" description="Basic and acidic residues" evidence="2">
    <location>
        <begin position="676"/>
        <end position="697"/>
    </location>
</feature>
<gene>
    <name evidence="3" type="ORF">VP01_2685g2</name>
</gene>
<evidence type="ECO:0000313" key="4">
    <source>
        <dbReference type="Proteomes" id="UP000037035"/>
    </source>
</evidence>
<dbReference type="GO" id="GO:0016192">
    <property type="term" value="P:vesicle-mediated transport"/>
    <property type="evidence" value="ECO:0007669"/>
    <property type="project" value="InterPro"/>
</dbReference>
<accession>A0A0L6V3T4</accession>
<dbReference type="VEuPathDB" id="FungiDB:VP01_2685g2"/>
<dbReference type="OrthoDB" id="2500524at2759"/>
<keyword evidence="4" id="KW-1185">Reference proteome</keyword>
<dbReference type="Gene3D" id="3.40.50.2060">
    <property type="match status" value="1"/>
</dbReference>
<dbReference type="Gene3D" id="1.25.40.60">
    <property type="match status" value="1"/>
</dbReference>
<dbReference type="Gene3D" id="3.90.830.10">
    <property type="entry name" value="Syntaxin Binding Protein 1, Chain A, domain 2"/>
    <property type="match status" value="1"/>
</dbReference>
<comment type="similarity">
    <text evidence="1">Belongs to the STXBP/unc-18/SEC1 family.</text>
</comment>
<evidence type="ECO:0000313" key="3">
    <source>
        <dbReference type="EMBL" id="KNZ55421.1"/>
    </source>
</evidence>
<dbReference type="InterPro" id="IPR001619">
    <property type="entry name" value="Sec1-like"/>
</dbReference>
<dbReference type="STRING" id="27349.A0A0L6V3T4"/>
<evidence type="ECO:0000256" key="1">
    <source>
        <dbReference type="ARBA" id="ARBA00009884"/>
    </source>
</evidence>
<feature type="region of interest" description="Disordered" evidence="2">
    <location>
        <begin position="564"/>
        <end position="595"/>
    </location>
</feature>
<dbReference type="Pfam" id="PF00995">
    <property type="entry name" value="Sec1"/>
    <property type="match status" value="1"/>
</dbReference>
<dbReference type="InterPro" id="IPR036045">
    <property type="entry name" value="Sec1-like_sf"/>
</dbReference>
<comment type="caution">
    <text evidence="3">The sequence shown here is derived from an EMBL/GenBank/DDBJ whole genome shotgun (WGS) entry which is preliminary data.</text>
</comment>
<dbReference type="InterPro" id="IPR043154">
    <property type="entry name" value="Sec-1-like_dom1"/>
</dbReference>
<organism evidence="3 4">
    <name type="scientific">Puccinia sorghi</name>
    <dbReference type="NCBI Taxonomy" id="27349"/>
    <lineage>
        <taxon>Eukaryota</taxon>
        <taxon>Fungi</taxon>
        <taxon>Dikarya</taxon>
        <taxon>Basidiomycota</taxon>
        <taxon>Pucciniomycotina</taxon>
        <taxon>Pucciniomycetes</taxon>
        <taxon>Pucciniales</taxon>
        <taxon>Pucciniaceae</taxon>
        <taxon>Puccinia</taxon>
    </lineage>
</organism>
<sequence length="775" mass="85757">MPFSLIELLRKRYLDTIQSVKPANGRWKILVLDKHSQSLVYGVLKTFEILELGVQQIDLIETHRNPSPNLDAIYILAPTAKNVDRIISDFAPPGGSSRKAPPGGSNTYAGAHMFFVDALDDLLVNRLTSSPAAPFLRQLIELFTNFSADEPRVYTLRPPNPRSLITLYSPPSRSSPGALEDWEDEVCWISKSLINLFATLGEKPYIRYYNPSTTSPLGPAALAQEHLCKRLAASLEKDLADYCDSNQEFPPVVEPPRPRGTMLIVERAMDLFSPLLHEFTYQSMCHDLLEITDDNKYIHSYRDQSGELEEKEHTLGEEDKVWIEVRHMHMKDALDKLITDFKNYASEHGHLASGSSLNDMKDMLASLPHLKESKEKLSLHLSMAETCMGLFEKHQLMNIASVEQCCSTGMTAEGRNPKSIVEEMVPLLDDRSISTSNKLRIIALYVLFRDGVPDEDRRRLYQHARLALHEMDAVNNMVFLGANVAKDSGKRRKALFKQPLDENAYDISRFQPLVKLMLQVQASSTKKGHENSTTLILVDYVQDVVSGKLDQAVFPYIGDNPATSAPNGGGAIPSGSAPTSLRSAKPSWQRPRSKAVPANRERLMIFVAGGMTYAEVRAAYEISEAHSKDVIIGSTHICTPKKYISDLASLDRGGSSQGLGTPIFDSKTSSRPSKPKSIEPRDRLKAADTRYAQENDHSGSQAPPVPSSKRHNPPASLPSQRPPLSASNLLPTPSPAPPTQGRSPMSSPALGSNASVNSGVVEKDKKKGFFGRIRK</sequence>
<name>A0A0L6V3T4_9BASI</name>
<proteinExistence type="inferred from homology"/>
<dbReference type="InterPro" id="IPR043127">
    <property type="entry name" value="Sec-1-like_dom3a"/>
</dbReference>
<dbReference type="EMBL" id="LAVV01007596">
    <property type="protein sequence ID" value="KNZ55421.1"/>
    <property type="molecule type" value="Genomic_DNA"/>
</dbReference>
<evidence type="ECO:0008006" key="5">
    <source>
        <dbReference type="Google" id="ProtNLM"/>
    </source>
</evidence>